<proteinExistence type="predicted"/>
<dbReference type="EMBL" id="JAWDJT010000003">
    <property type="protein sequence ID" value="MDU0370058.1"/>
    <property type="molecule type" value="Genomic_DNA"/>
</dbReference>
<name>A0ABU3TFB9_9BACT</name>
<evidence type="ECO:0000313" key="2">
    <source>
        <dbReference type="EMBL" id="MDU0370058.1"/>
    </source>
</evidence>
<keyword evidence="3" id="KW-1185">Reference proteome</keyword>
<keyword evidence="1" id="KW-0812">Transmembrane</keyword>
<reference evidence="2 3" key="1">
    <citation type="submission" date="2023-10" db="EMBL/GenBank/DDBJ databases">
        <title>Hymenobacter endophyticus sp. nov., an isolate from the leaf tissues of wheat.</title>
        <authorList>
            <person name="Dai Y."/>
        </authorList>
    </citation>
    <scope>NUCLEOTIDE SEQUENCE [LARGE SCALE GENOMIC DNA]</scope>
    <source>
        <strain evidence="2 3">ZK17L-C2</strain>
    </source>
</reference>
<protein>
    <submittedName>
        <fullName evidence="2">Uncharacterized protein</fullName>
    </submittedName>
</protein>
<keyword evidence="1" id="KW-1133">Transmembrane helix</keyword>
<feature type="transmembrane region" description="Helical" evidence="1">
    <location>
        <begin position="48"/>
        <end position="67"/>
    </location>
</feature>
<feature type="transmembrane region" description="Helical" evidence="1">
    <location>
        <begin position="15"/>
        <end position="36"/>
    </location>
</feature>
<dbReference type="Proteomes" id="UP001250698">
    <property type="component" value="Unassembled WGS sequence"/>
</dbReference>
<accession>A0ABU3TFB9</accession>
<evidence type="ECO:0000313" key="3">
    <source>
        <dbReference type="Proteomes" id="UP001250698"/>
    </source>
</evidence>
<keyword evidence="1" id="KW-0472">Membrane</keyword>
<organism evidence="2 3">
    <name type="scientific">Hymenobacter endophyticus</name>
    <dbReference type="NCBI Taxonomy" id="3076335"/>
    <lineage>
        <taxon>Bacteria</taxon>
        <taxon>Pseudomonadati</taxon>
        <taxon>Bacteroidota</taxon>
        <taxon>Cytophagia</taxon>
        <taxon>Cytophagales</taxon>
        <taxon>Hymenobacteraceae</taxon>
        <taxon>Hymenobacter</taxon>
    </lineage>
</organism>
<comment type="caution">
    <text evidence="2">The sequence shown here is derived from an EMBL/GenBank/DDBJ whole genome shotgun (WGS) entry which is preliminary data.</text>
</comment>
<dbReference type="RefSeq" id="WP_315997547.1">
    <property type="nucleotide sequence ID" value="NZ_JAWDJT010000003.1"/>
</dbReference>
<evidence type="ECO:0000256" key="1">
    <source>
        <dbReference type="SAM" id="Phobius"/>
    </source>
</evidence>
<sequence>MSALPPGIPGADATIWEVLVPAVCGGLFLGGWLWAWRQRQRAVAPGSARWFWWSLLLLLPLLVQVGGNVYAARYLRDTEEQLLRKLQHISPDSTPGAGR</sequence>
<gene>
    <name evidence="2" type="ORF">ROI90_06600</name>
</gene>